<accession>A0A0Q3E8W1</accession>
<evidence type="ECO:0000313" key="3">
    <source>
        <dbReference type="Proteomes" id="UP000008810"/>
    </source>
</evidence>
<dbReference type="InterPro" id="IPR038765">
    <property type="entry name" value="Papain-like_cys_pep_sf"/>
</dbReference>
<reference evidence="1" key="2">
    <citation type="submission" date="2017-06" db="EMBL/GenBank/DDBJ databases">
        <title>WGS assembly of Brachypodium distachyon.</title>
        <authorList>
            <consortium name="The International Brachypodium Initiative"/>
            <person name="Lucas S."/>
            <person name="Harmon-Smith M."/>
            <person name="Lail K."/>
            <person name="Tice H."/>
            <person name="Grimwood J."/>
            <person name="Bruce D."/>
            <person name="Barry K."/>
            <person name="Shu S."/>
            <person name="Lindquist E."/>
            <person name="Wang M."/>
            <person name="Pitluck S."/>
            <person name="Vogel J.P."/>
            <person name="Garvin D.F."/>
            <person name="Mockler T.C."/>
            <person name="Schmutz J."/>
            <person name="Rokhsar D."/>
            <person name="Bevan M.W."/>
        </authorList>
    </citation>
    <scope>NUCLEOTIDE SEQUENCE</scope>
    <source>
        <strain evidence="1">Bd21</strain>
    </source>
</reference>
<dbReference type="Gramene" id="KQJ84326">
    <property type="protein sequence ID" value="KQJ84326"/>
    <property type="gene ID" value="BRADI_5g20074v3"/>
</dbReference>
<dbReference type="GO" id="GO:0016926">
    <property type="term" value="P:protein desumoylation"/>
    <property type="evidence" value="ECO:0000318"/>
    <property type="project" value="GO_Central"/>
</dbReference>
<dbReference type="EMBL" id="CM000884">
    <property type="protein sequence ID" value="KQJ84326.2"/>
    <property type="molecule type" value="Genomic_DNA"/>
</dbReference>
<sequence>MSTPPSPVAFADQSRPEFGGIVNPVNMEDHDHIANEQEVITNDSENMGEKEDHDHIANEQKVITNDFENMGEKEDHDHIANEQEEVITTDSENIQEKLHTQEESSAITIEELEYFEPTNKLADNQTSQEVQQECTEEETMKDILTMPMQMEKPMRRHNKPKKSTDYVVTPEDYRCAIDDYSVIERIQSEPSVKKKLVSLSDTSLTKDDLIRLLNPREYAGNEVVNAYIYCISGEEALQVRSGGSMFFETSLVSKLIQDCANKPKDEIPEWIVERVKKYLEHDMLVAVEKLFKIASQQKELNSDKWKDLNVTSWSREECIKSTMQTDGSSCGLWMLNFMEYWTGDILSDIPNQTMSKFARDAGCREMLDVEQLAQLFRSWPGCIDEYHISNCDTIYLPYEIYGLYMLFVFNLQKKIVYILNRLPIQSWGEHIFKTMEIGKNLNLALKVANPGWNDDICKWECKVSDVLPKNYHGGLFGYLVFNFMHSYHNERLHYCIPTGDYLLKRRFVTHILKHELNEVVDNISPEERDVLDRIEKWTFTDLIE</sequence>
<evidence type="ECO:0000313" key="1">
    <source>
        <dbReference type="EMBL" id="KQJ84326.2"/>
    </source>
</evidence>
<dbReference type="RefSeq" id="XP_014751358.1">
    <property type="nucleotide sequence ID" value="XM_014895872.2"/>
</dbReference>
<proteinExistence type="predicted"/>
<gene>
    <name evidence="2" type="primary">LOC104581418</name>
    <name evidence="1" type="ORF">BRADI_5g20074v3</name>
</gene>
<dbReference type="AlphaFoldDB" id="A0A0Q3E8W1"/>
<dbReference type="Gene3D" id="3.40.395.10">
    <property type="entry name" value="Adenoviral Proteinase, Chain A"/>
    <property type="match status" value="1"/>
</dbReference>
<dbReference type="GO" id="GO:0016929">
    <property type="term" value="F:deSUMOylase activity"/>
    <property type="evidence" value="ECO:0000318"/>
    <property type="project" value="GO_Central"/>
</dbReference>
<evidence type="ECO:0000313" key="2">
    <source>
        <dbReference type="EnsemblPlants" id="KQJ84326"/>
    </source>
</evidence>
<dbReference type="Proteomes" id="UP000008810">
    <property type="component" value="Chromosome 5"/>
</dbReference>
<evidence type="ECO:0008006" key="4">
    <source>
        <dbReference type="Google" id="ProtNLM"/>
    </source>
</evidence>
<protein>
    <recommendedName>
        <fullName evidence="4">Ubiquitin-like protease family profile domain-containing protein</fullName>
    </recommendedName>
</protein>
<dbReference type="EnsemblPlants" id="KQJ84326">
    <property type="protein sequence ID" value="KQJ84326"/>
    <property type="gene ID" value="BRADI_5g20074v3"/>
</dbReference>
<dbReference type="STRING" id="15368.A0A0Q3E8W1"/>
<dbReference type="GeneID" id="104581418"/>
<reference evidence="2" key="3">
    <citation type="submission" date="2018-08" db="UniProtKB">
        <authorList>
            <consortium name="EnsemblPlants"/>
        </authorList>
    </citation>
    <scope>IDENTIFICATION</scope>
    <source>
        <strain evidence="2">cv. Bd21</strain>
    </source>
</reference>
<organism evidence="1">
    <name type="scientific">Brachypodium distachyon</name>
    <name type="common">Purple false brome</name>
    <name type="synonym">Trachynia distachya</name>
    <dbReference type="NCBI Taxonomy" id="15368"/>
    <lineage>
        <taxon>Eukaryota</taxon>
        <taxon>Viridiplantae</taxon>
        <taxon>Streptophyta</taxon>
        <taxon>Embryophyta</taxon>
        <taxon>Tracheophyta</taxon>
        <taxon>Spermatophyta</taxon>
        <taxon>Magnoliopsida</taxon>
        <taxon>Liliopsida</taxon>
        <taxon>Poales</taxon>
        <taxon>Poaceae</taxon>
        <taxon>BOP clade</taxon>
        <taxon>Pooideae</taxon>
        <taxon>Stipodae</taxon>
        <taxon>Brachypodieae</taxon>
        <taxon>Brachypodium</taxon>
    </lineage>
</organism>
<keyword evidence="3" id="KW-1185">Reference proteome</keyword>
<dbReference type="SUPFAM" id="SSF54001">
    <property type="entry name" value="Cysteine proteinases"/>
    <property type="match status" value="1"/>
</dbReference>
<reference evidence="1 2" key="1">
    <citation type="journal article" date="2010" name="Nature">
        <title>Genome sequencing and analysis of the model grass Brachypodium distachyon.</title>
        <authorList>
            <consortium name="International Brachypodium Initiative"/>
        </authorList>
    </citation>
    <scope>NUCLEOTIDE SEQUENCE [LARGE SCALE GENOMIC DNA]</scope>
    <source>
        <strain evidence="1 2">Bd21</strain>
    </source>
</reference>
<dbReference type="OrthoDB" id="686723at2759"/>
<dbReference type="GO" id="GO:0005634">
    <property type="term" value="C:nucleus"/>
    <property type="evidence" value="ECO:0000318"/>
    <property type="project" value="GO_Central"/>
</dbReference>
<name>A0A0Q3E8W1_BRADI</name>